<accession>A0A6I3LQ80</accession>
<dbReference type="Gene3D" id="2.50.20.10">
    <property type="entry name" value="Lipoprotein localisation LolA/LolB/LppX"/>
    <property type="match status" value="1"/>
</dbReference>
<gene>
    <name evidence="2" type="ORF">GJV76_09080</name>
</gene>
<keyword evidence="2" id="KW-0449">Lipoprotein</keyword>
<evidence type="ECO:0000256" key="1">
    <source>
        <dbReference type="ARBA" id="ARBA00022729"/>
    </source>
</evidence>
<evidence type="ECO:0000313" key="3">
    <source>
        <dbReference type="Proteomes" id="UP000438760"/>
    </source>
</evidence>
<dbReference type="CDD" id="cd16325">
    <property type="entry name" value="LolA"/>
    <property type="match status" value="1"/>
</dbReference>
<dbReference type="Proteomes" id="UP000438760">
    <property type="component" value="Unassembled WGS sequence"/>
</dbReference>
<protein>
    <submittedName>
        <fullName evidence="2">Outer membrane lipoprotein carrier protein LolA</fullName>
    </submittedName>
</protein>
<keyword evidence="1" id="KW-0732">Signal</keyword>
<dbReference type="InterPro" id="IPR029046">
    <property type="entry name" value="LolA/LolB/LppX"/>
</dbReference>
<dbReference type="SUPFAM" id="SSF89392">
    <property type="entry name" value="Prokaryotic lipoproteins and lipoprotein localization factors"/>
    <property type="match status" value="1"/>
</dbReference>
<dbReference type="AlphaFoldDB" id="A0A6I3LQ80"/>
<keyword evidence="3" id="KW-1185">Reference proteome</keyword>
<dbReference type="EMBL" id="WMJX01000016">
    <property type="protein sequence ID" value="MTG98282.1"/>
    <property type="molecule type" value="Genomic_DNA"/>
</dbReference>
<sequence>MKKLISLLFIIAISLSNTYGQSSQRAKNYLNEVSKRLSNYKNVSIDFSYSSRNDKDEQLNQDTKGHVDIQGDLYLLEFMGIKKIYDGKKIYTISSEDEEVTISKFNKEKSDGILPSHLLTFFQEGFTYQWDILASVKGRQIQYIKLFPIDESSSIKEVLLGVDDQSKDIYTKVQTNKNGTKTILTVNSFKTNQSISKNHFTFTESQYPNYYINKID</sequence>
<dbReference type="InterPro" id="IPR004564">
    <property type="entry name" value="OM_lipoprot_carrier_LolA-like"/>
</dbReference>
<dbReference type="OrthoDB" id="1491557at2"/>
<evidence type="ECO:0000313" key="2">
    <source>
        <dbReference type="EMBL" id="MTG98282.1"/>
    </source>
</evidence>
<comment type="caution">
    <text evidence="2">The sequence shown here is derived from an EMBL/GenBank/DDBJ whole genome shotgun (WGS) entry which is preliminary data.</text>
</comment>
<proteinExistence type="predicted"/>
<reference evidence="2 3" key="1">
    <citation type="submission" date="2019-11" db="EMBL/GenBank/DDBJ databases">
        <title>Genome of Strain BIT-d1.</title>
        <authorList>
            <person name="Yang Y."/>
        </authorList>
    </citation>
    <scope>NUCLEOTIDE SEQUENCE [LARGE SCALE GENOMIC DNA]</scope>
    <source>
        <strain evidence="2 3">BIT-d1</strain>
    </source>
</reference>
<organism evidence="2 3">
    <name type="scientific">Myroides albus</name>
    <dbReference type="NCBI Taxonomy" id="2562892"/>
    <lineage>
        <taxon>Bacteria</taxon>
        <taxon>Pseudomonadati</taxon>
        <taxon>Bacteroidota</taxon>
        <taxon>Flavobacteriia</taxon>
        <taxon>Flavobacteriales</taxon>
        <taxon>Flavobacteriaceae</taxon>
        <taxon>Myroides</taxon>
    </lineage>
</organism>
<name>A0A6I3LQ80_9FLAO</name>
<dbReference type="RefSeq" id="WP_155092311.1">
    <property type="nucleotide sequence ID" value="NZ_WMJX01000016.1"/>
</dbReference>